<comment type="caution">
    <text evidence="1">The sequence shown here is derived from an EMBL/GenBank/DDBJ whole genome shotgun (WGS) entry which is preliminary data.</text>
</comment>
<gene>
    <name evidence="1" type="ORF">SDC9_162128</name>
</gene>
<accession>A0A645FN86</accession>
<proteinExistence type="predicted"/>
<dbReference type="InterPro" id="IPR010982">
    <property type="entry name" value="Lambda_DNA-bd_dom_sf"/>
</dbReference>
<reference evidence="1" key="1">
    <citation type="submission" date="2019-08" db="EMBL/GenBank/DDBJ databases">
        <authorList>
            <person name="Kucharzyk K."/>
            <person name="Murdoch R.W."/>
            <person name="Higgins S."/>
            <person name="Loffler F."/>
        </authorList>
    </citation>
    <scope>NUCLEOTIDE SEQUENCE</scope>
</reference>
<organism evidence="1">
    <name type="scientific">bioreactor metagenome</name>
    <dbReference type="NCBI Taxonomy" id="1076179"/>
    <lineage>
        <taxon>unclassified sequences</taxon>
        <taxon>metagenomes</taxon>
        <taxon>ecological metagenomes</taxon>
    </lineage>
</organism>
<dbReference type="AlphaFoldDB" id="A0A645FN86"/>
<dbReference type="SUPFAM" id="SSF47413">
    <property type="entry name" value="lambda repressor-like DNA-binding domains"/>
    <property type="match status" value="1"/>
</dbReference>
<dbReference type="GO" id="GO:0003677">
    <property type="term" value="F:DNA binding"/>
    <property type="evidence" value="ECO:0007669"/>
    <property type="project" value="InterPro"/>
</dbReference>
<protein>
    <recommendedName>
        <fullName evidence="2">HTH cro/C1-type domain-containing protein</fullName>
    </recommendedName>
</protein>
<evidence type="ECO:0000313" key="1">
    <source>
        <dbReference type="EMBL" id="MPN14799.1"/>
    </source>
</evidence>
<evidence type="ECO:0008006" key="2">
    <source>
        <dbReference type="Google" id="ProtNLM"/>
    </source>
</evidence>
<sequence length="87" mass="9953">MLKAARVKLGYSTGDMANEINKCRSSYIKKENGDVVFTDQEIFLVSQKLLLTMEDVNDIFFDSKLPFRNNMRMILPSESIISRIGSE</sequence>
<dbReference type="EMBL" id="VSSQ01061471">
    <property type="protein sequence ID" value="MPN14799.1"/>
    <property type="molecule type" value="Genomic_DNA"/>
</dbReference>
<name>A0A645FN86_9ZZZZ</name>